<dbReference type="Pfam" id="PF16484">
    <property type="entry name" value="CPT_N"/>
    <property type="match status" value="1"/>
</dbReference>
<comment type="subunit">
    <text evidence="3">Monomer.</text>
</comment>
<dbReference type="Gene3D" id="6.10.250.1760">
    <property type="match status" value="1"/>
</dbReference>
<keyword evidence="4" id="KW-0813">Transport</keyword>
<dbReference type="SUPFAM" id="SSF52777">
    <property type="entry name" value="CoA-dependent acyltransferases"/>
    <property type="match status" value="2"/>
</dbReference>
<dbReference type="UniPathway" id="UPA00659"/>
<evidence type="ECO:0000256" key="2">
    <source>
        <dbReference type="ARBA" id="ARBA00006375"/>
    </source>
</evidence>
<evidence type="ECO:0000256" key="14">
    <source>
        <dbReference type="ARBA" id="ARBA00023136"/>
    </source>
</evidence>
<keyword evidence="7" id="KW-0812">Transmembrane</keyword>
<dbReference type="Gene3D" id="1.50.40.10">
    <property type="entry name" value="Mitochondrial carrier domain"/>
    <property type="match status" value="2"/>
</dbReference>
<comment type="similarity">
    <text evidence="2">Belongs to the mitochondrial carrier (TC 2.A.29) family.</text>
</comment>
<dbReference type="GO" id="GO:0016740">
    <property type="term" value="F:transferase activity"/>
    <property type="evidence" value="ECO:0007669"/>
    <property type="project" value="UniProtKB-KW"/>
</dbReference>
<dbReference type="GO" id="GO:0140021">
    <property type="term" value="P:mitochondrial ADP transmembrane transport"/>
    <property type="evidence" value="ECO:0007669"/>
    <property type="project" value="InterPro"/>
</dbReference>
<keyword evidence="9" id="KW-0999">Mitochondrion inner membrane</keyword>
<dbReference type="Gene3D" id="3.30.559.70">
    <property type="entry name" value="Choline/Carnitine o-acyltransferase, domain 2"/>
    <property type="match status" value="2"/>
</dbReference>
<evidence type="ECO:0000256" key="6">
    <source>
        <dbReference type="ARBA" id="ARBA00022679"/>
    </source>
</evidence>
<dbReference type="GO" id="GO:0006635">
    <property type="term" value="P:fatty acid beta-oxidation"/>
    <property type="evidence" value="ECO:0007669"/>
    <property type="project" value="UniProtKB-UniPathway"/>
</dbReference>
<evidence type="ECO:0000256" key="11">
    <source>
        <dbReference type="ARBA" id="ARBA00022989"/>
    </source>
</evidence>
<name>A0A7R8WC32_9CRUS</name>
<dbReference type="EMBL" id="OB660870">
    <property type="protein sequence ID" value="CAD7226594.1"/>
    <property type="molecule type" value="Genomic_DNA"/>
</dbReference>
<evidence type="ECO:0000256" key="10">
    <source>
        <dbReference type="ARBA" id="ARBA00022832"/>
    </source>
</evidence>
<dbReference type="PRINTS" id="PR00927">
    <property type="entry name" value="ADPTRNSLCASE"/>
</dbReference>
<keyword evidence="14" id="KW-0472">Membrane</keyword>
<evidence type="ECO:0000256" key="5">
    <source>
        <dbReference type="ARBA" id="ARBA00022449"/>
    </source>
</evidence>
<dbReference type="PRINTS" id="PR00926">
    <property type="entry name" value="MITOCARRIER"/>
</dbReference>
<dbReference type="FunFam" id="1.50.40.10:FF:000002">
    <property type="entry name" value="Putative ADP/ATP translocase 2-like"/>
    <property type="match status" value="1"/>
</dbReference>
<dbReference type="InterPro" id="IPR023213">
    <property type="entry name" value="CAT-like_dom_sf"/>
</dbReference>
<dbReference type="OrthoDB" id="240216at2759"/>
<dbReference type="InterPro" id="IPR023395">
    <property type="entry name" value="MCP_dom_sf"/>
</dbReference>
<evidence type="ECO:0000256" key="13">
    <source>
        <dbReference type="ARBA" id="ARBA00023128"/>
    </source>
</evidence>
<sequence>MGGDTMRGQSLDPLGVHMGSMRIPVGASSPDVLLPSHLRQGEQKGLFTMPITDPVAFAKDFIAGGIAAAISKTAVAPIERVKLLLQVQHVQKNLPPEQRYKGMVDCFVRIPKEQGFLAYWRGNLANVIRYFPTQALNFAFKDKYKQIFLGGVNKHEQFGRYFLGNLASGGAAGATSLLFVYPLDYARTRLAADVGKGLEEREYRGLADCLVKTFKSDGPVGLYRGFLVSVQGIIIYRAAYFGFFDTAKGMLPDPKNTPLVITWAIAQTVTTVGGIVSYPFDTVRRRLMMQSDLKDPSQKKYKNTLDCWKKIYVEEGFTAYFKGAFSNILRGTGGALVLVFYDETVTTVAGIISYPFDTVRRRMMMQSGKKGADIRYKNTMDCWKKIALEEGRAAFFKGAFSNVLRGTGGAFVLVLYDEVKVLLFDPPIMAEAHQAVGFSFQITHEGVDVNFDWEVLRLVYSSSIRSWKKRIARFKNNVKAGVWPAPLGSWVLTFGITAGLFMAGFDIFHMSDYFSNYFADRGEILEGLEYRDLCGCFVSSIILWLLCIYTFRYFLKLLLMYKGAGELRLPGVGWFVREERIFISLSPLSAVHNPHPETQATSDIKEKFGDGGTWYNNRGGWNAQDWMLFCYEIFSRPQREAASRKAIEPSNGRGKFTSNYVSDWWEEYVYLRGRSPLMVNSNFYGVDALFMLPTTNQAARAANVIYAALLFRRQIERQELEPIAVQNLVPLCSSQYERVFNTTRIPGYESDKLVHMKDSDHIAVLIYSNRRLLRPPELEIQMQQILDSAAEPDKGEEKLASFTASRRDDWAKNRNAFFQHGLNYYSLRTIESSAFVLALDTEPFEYGEENPEEESLSKYARSLLHGNGHNRWFDKSFTIVVGSNGREVNKLLNDVDLHLYVNKHYGKGLMKKCRVSPDAFIQMALQLAYFREAGQFHLTYEASMTRLFREGRTETVRPCTVESCAFVRAMENNDVSDDERLRLFRVACDNHQLLYQDAMCGKGIDRHLFCLYVVSRYLEEVLGEPWRLSTSQTPHGQTTLLDLKKFPKCISAGGGFGPVADDGYGVSYIIAGEDLIFFHVSSKISCGNTNSKRFTLQIERALLDIKSMFDRSGGSASKTRHASNGTGSLFATIDANESTWTLEDRRHLRLMLVKASQDAPLWEWLVDRKYAPDAWTYKEMRDKIELEKMQMEHPGFNFSDAELKKPLDDIPEHILRGSSNAGEGSN</sequence>
<dbReference type="PANTHER" id="PTHR45635">
    <property type="entry name" value="ADP,ATP CARRIER PROTEIN 1-RELATED-RELATED"/>
    <property type="match status" value="1"/>
</dbReference>
<dbReference type="InterPro" id="IPR039551">
    <property type="entry name" value="Cho/carn_acyl_trans"/>
</dbReference>
<evidence type="ECO:0000256" key="16">
    <source>
        <dbReference type="ARBA" id="ARBA00045250"/>
    </source>
</evidence>
<dbReference type="SUPFAM" id="SSF103506">
    <property type="entry name" value="Mitochondrial carrier"/>
    <property type="match status" value="2"/>
</dbReference>
<evidence type="ECO:0000256" key="9">
    <source>
        <dbReference type="ARBA" id="ARBA00022792"/>
    </source>
</evidence>
<dbReference type="Pfam" id="PF00755">
    <property type="entry name" value="Carn_acyltransf"/>
    <property type="match status" value="2"/>
</dbReference>
<evidence type="ECO:0000256" key="3">
    <source>
        <dbReference type="ARBA" id="ARBA00011245"/>
    </source>
</evidence>
<gene>
    <name evidence="17" type="ORF">CTOB1V02_LOCUS4511</name>
</gene>
<dbReference type="Pfam" id="PF00153">
    <property type="entry name" value="Mito_carr"/>
    <property type="match status" value="3"/>
</dbReference>
<comment type="function">
    <text evidence="16">ADP:ATP antiporter that mediates import of ADP into the mitochondrial matrix for ATP synthesis, and export of ATP out to fuel the cell. Cycles between the cytoplasmic-open state (c-state) and the matrix-open state (m-state): operates by the alternating access mechanism with a single substrate-binding site intermittently exposed to either the cytosolic (c-state) or matrix (m-state) side of the inner mitochondrial membrane.</text>
</comment>
<keyword evidence="8" id="KW-0677">Repeat</keyword>
<dbReference type="Gene3D" id="3.30.559.10">
    <property type="entry name" value="Chloramphenicol acetyltransferase-like domain"/>
    <property type="match status" value="1"/>
</dbReference>
<evidence type="ECO:0000256" key="12">
    <source>
        <dbReference type="ARBA" id="ARBA00023098"/>
    </source>
</evidence>
<comment type="catalytic activity">
    <reaction evidence="15">
        <text>ADP(in) + ATP(out) = ADP(out) + ATP(in)</text>
        <dbReference type="Rhea" id="RHEA:34999"/>
        <dbReference type="ChEBI" id="CHEBI:30616"/>
        <dbReference type="ChEBI" id="CHEBI:456216"/>
    </reaction>
    <physiologicalReaction direction="left-to-right" evidence="15">
        <dbReference type="Rhea" id="RHEA:35000"/>
    </physiologicalReaction>
</comment>
<keyword evidence="5" id="KW-0050">Antiport</keyword>
<reference evidence="17" key="1">
    <citation type="submission" date="2020-11" db="EMBL/GenBank/DDBJ databases">
        <authorList>
            <person name="Tran Van P."/>
        </authorList>
    </citation>
    <scope>NUCLEOTIDE SEQUENCE</scope>
</reference>
<dbReference type="PANTHER" id="PTHR45635:SF14">
    <property type="entry name" value="ADP_ATP TRANSLOCASE"/>
    <property type="match status" value="1"/>
</dbReference>
<keyword evidence="6" id="KW-0808">Transferase</keyword>
<keyword evidence="12" id="KW-0443">Lipid metabolism</keyword>
<dbReference type="GO" id="GO:1901029">
    <property type="term" value="P:negative regulation of mitochondrial outer membrane permeabilization involved in apoptotic signaling pathway"/>
    <property type="evidence" value="ECO:0007669"/>
    <property type="project" value="TreeGrafter"/>
</dbReference>
<dbReference type="GO" id="GO:1990544">
    <property type="term" value="P:mitochondrial ATP transmembrane transport"/>
    <property type="evidence" value="ECO:0007669"/>
    <property type="project" value="InterPro"/>
</dbReference>
<evidence type="ECO:0000256" key="15">
    <source>
        <dbReference type="ARBA" id="ARBA00024143"/>
    </source>
</evidence>
<organism evidence="17">
    <name type="scientific">Cyprideis torosa</name>
    <dbReference type="NCBI Taxonomy" id="163714"/>
    <lineage>
        <taxon>Eukaryota</taxon>
        <taxon>Metazoa</taxon>
        <taxon>Ecdysozoa</taxon>
        <taxon>Arthropoda</taxon>
        <taxon>Crustacea</taxon>
        <taxon>Oligostraca</taxon>
        <taxon>Ostracoda</taxon>
        <taxon>Podocopa</taxon>
        <taxon>Podocopida</taxon>
        <taxon>Cytherocopina</taxon>
        <taxon>Cytheroidea</taxon>
        <taxon>Cytherideidae</taxon>
        <taxon>Cyprideis</taxon>
    </lineage>
</organism>
<evidence type="ECO:0000256" key="8">
    <source>
        <dbReference type="ARBA" id="ARBA00022737"/>
    </source>
</evidence>
<evidence type="ECO:0000256" key="7">
    <source>
        <dbReference type="ARBA" id="ARBA00022692"/>
    </source>
</evidence>
<protein>
    <submittedName>
        <fullName evidence="17">Uncharacterized protein</fullName>
    </submittedName>
</protein>
<accession>A0A7R8WC32</accession>
<dbReference type="PROSITE" id="PS50920">
    <property type="entry name" value="SOLCAR"/>
    <property type="match status" value="4"/>
</dbReference>
<dbReference type="GO" id="GO:0005471">
    <property type="term" value="F:ATP:ADP antiporter activity"/>
    <property type="evidence" value="ECO:0007669"/>
    <property type="project" value="InterPro"/>
</dbReference>
<evidence type="ECO:0000256" key="1">
    <source>
        <dbReference type="ARBA" id="ARBA00004448"/>
    </source>
</evidence>
<dbReference type="AlphaFoldDB" id="A0A7R8WC32"/>
<evidence type="ECO:0000313" key="17">
    <source>
        <dbReference type="EMBL" id="CAD7226594.1"/>
    </source>
</evidence>
<proteinExistence type="inferred from homology"/>
<comment type="subcellular location">
    <subcellularLocation>
        <location evidence="1">Mitochondrion inner membrane</location>
        <topology evidence="1">Multi-pass membrane protein</topology>
    </subcellularLocation>
</comment>
<dbReference type="InterPro" id="IPR002067">
    <property type="entry name" value="MCP"/>
</dbReference>
<dbReference type="InterPro" id="IPR002113">
    <property type="entry name" value="ADT_euk_type"/>
</dbReference>
<keyword evidence="10" id="KW-0276">Fatty acid metabolism</keyword>
<dbReference type="FunFam" id="3.30.559.10:FF:000042">
    <property type="entry name" value="Carnitine Palmitoyl Transferase"/>
    <property type="match status" value="1"/>
</dbReference>
<evidence type="ECO:0000256" key="4">
    <source>
        <dbReference type="ARBA" id="ARBA00022448"/>
    </source>
</evidence>
<dbReference type="InterPro" id="IPR032476">
    <property type="entry name" value="CPT_N"/>
</dbReference>
<keyword evidence="11" id="KW-1133">Transmembrane helix</keyword>
<dbReference type="SUPFAM" id="SSF49764">
    <property type="entry name" value="HSP20-like chaperones"/>
    <property type="match status" value="1"/>
</dbReference>
<keyword evidence="13" id="KW-0496">Mitochondrion</keyword>
<dbReference type="InterPro" id="IPR018108">
    <property type="entry name" value="MCP_transmembrane"/>
</dbReference>
<dbReference type="InterPro" id="IPR008978">
    <property type="entry name" value="HSP20-like_chaperone"/>
</dbReference>
<dbReference type="GO" id="GO:0005743">
    <property type="term" value="C:mitochondrial inner membrane"/>
    <property type="evidence" value="ECO:0007669"/>
    <property type="project" value="UniProtKB-SubCell"/>
</dbReference>
<dbReference type="InterPro" id="IPR042231">
    <property type="entry name" value="Cho/carn_acyl_trans_2"/>
</dbReference>